<feature type="transmembrane region" description="Helical" evidence="1">
    <location>
        <begin position="73"/>
        <end position="91"/>
    </location>
</feature>
<dbReference type="EMBL" id="PIPL01000001">
    <property type="protein sequence ID" value="RUO26604.1"/>
    <property type="molecule type" value="Genomic_DNA"/>
</dbReference>
<feature type="transmembrane region" description="Helical" evidence="1">
    <location>
        <begin position="173"/>
        <end position="192"/>
    </location>
</feature>
<protein>
    <recommendedName>
        <fullName evidence="4">Regulatory signaling modulator protein AmpE</fullName>
    </recommendedName>
</protein>
<organism evidence="2 3">
    <name type="scientific">Aliidiomarina minuta</name>
    <dbReference type="NCBI Taxonomy" id="880057"/>
    <lineage>
        <taxon>Bacteria</taxon>
        <taxon>Pseudomonadati</taxon>
        <taxon>Pseudomonadota</taxon>
        <taxon>Gammaproteobacteria</taxon>
        <taxon>Alteromonadales</taxon>
        <taxon>Idiomarinaceae</taxon>
        <taxon>Aliidiomarina</taxon>
    </lineage>
</organism>
<keyword evidence="1" id="KW-1133">Transmembrane helix</keyword>
<dbReference type="PANTHER" id="PTHR38684">
    <property type="entry name" value="PROTEIN AMPE"/>
    <property type="match status" value="1"/>
</dbReference>
<comment type="caution">
    <text evidence="2">The sequence shown here is derived from an EMBL/GenBank/DDBJ whole genome shotgun (WGS) entry which is preliminary data.</text>
</comment>
<keyword evidence="1" id="KW-0472">Membrane</keyword>
<gene>
    <name evidence="2" type="ORF">CWE09_07840</name>
</gene>
<accession>A0A432W905</accession>
<dbReference type="GO" id="GO:0046677">
    <property type="term" value="P:response to antibiotic"/>
    <property type="evidence" value="ECO:0007669"/>
    <property type="project" value="TreeGrafter"/>
</dbReference>
<evidence type="ECO:0008006" key="4">
    <source>
        <dbReference type="Google" id="ProtNLM"/>
    </source>
</evidence>
<feature type="transmembrane region" description="Helical" evidence="1">
    <location>
        <begin position="141"/>
        <end position="161"/>
    </location>
</feature>
<dbReference type="InterPro" id="IPR052966">
    <property type="entry name" value="Beta-lactamase_Reg"/>
</dbReference>
<dbReference type="Proteomes" id="UP000288293">
    <property type="component" value="Unassembled WGS sequence"/>
</dbReference>
<dbReference type="PANTHER" id="PTHR38684:SF1">
    <property type="entry name" value="PROTEIN AMPE"/>
    <property type="match status" value="1"/>
</dbReference>
<name>A0A432W905_9GAMM</name>
<dbReference type="AlphaFoldDB" id="A0A432W905"/>
<dbReference type="GO" id="GO:0005886">
    <property type="term" value="C:plasma membrane"/>
    <property type="evidence" value="ECO:0007669"/>
    <property type="project" value="TreeGrafter"/>
</dbReference>
<keyword evidence="1" id="KW-0812">Transmembrane</keyword>
<evidence type="ECO:0000256" key="1">
    <source>
        <dbReference type="SAM" id="Phobius"/>
    </source>
</evidence>
<evidence type="ECO:0000313" key="2">
    <source>
        <dbReference type="EMBL" id="RUO26604.1"/>
    </source>
</evidence>
<feature type="transmembrane region" description="Helical" evidence="1">
    <location>
        <begin position="49"/>
        <end position="67"/>
    </location>
</feature>
<dbReference type="OrthoDB" id="9811967at2"/>
<feature type="transmembrane region" description="Helical" evidence="1">
    <location>
        <begin position="248"/>
        <end position="265"/>
    </location>
</feature>
<keyword evidence="3" id="KW-1185">Reference proteome</keyword>
<reference evidence="2 3" key="1">
    <citation type="journal article" date="2011" name="Front. Microbiol.">
        <title>Genomic signatures of strain selection and enhancement in Bacillus atrophaeus var. globigii, a historical biowarfare simulant.</title>
        <authorList>
            <person name="Gibbons H.S."/>
            <person name="Broomall S.M."/>
            <person name="McNew L.A."/>
            <person name="Daligault H."/>
            <person name="Chapman C."/>
            <person name="Bruce D."/>
            <person name="Karavis M."/>
            <person name="Krepps M."/>
            <person name="McGregor P.A."/>
            <person name="Hong C."/>
            <person name="Park K.H."/>
            <person name="Akmal A."/>
            <person name="Feldman A."/>
            <person name="Lin J.S."/>
            <person name="Chang W.E."/>
            <person name="Higgs B.W."/>
            <person name="Demirev P."/>
            <person name="Lindquist J."/>
            <person name="Liem A."/>
            <person name="Fochler E."/>
            <person name="Read T.D."/>
            <person name="Tapia R."/>
            <person name="Johnson S."/>
            <person name="Bishop-Lilly K.A."/>
            <person name="Detter C."/>
            <person name="Han C."/>
            <person name="Sozhamannan S."/>
            <person name="Rosenzweig C.N."/>
            <person name="Skowronski E.W."/>
        </authorList>
    </citation>
    <scope>NUCLEOTIDE SEQUENCE [LARGE SCALE GENOMIC DNA]</scope>
    <source>
        <strain evidence="2 3">MLST1</strain>
    </source>
</reference>
<dbReference type="RefSeq" id="WP_126803412.1">
    <property type="nucleotide sequence ID" value="NZ_PIPL01000001.1"/>
</dbReference>
<sequence>MVLFSLLLALLAERSKKGPGNWRLTSFANGWENMLAGITGLQRWRIHELAGPLLWIAPSLLLALLLWWQPNTLLVFVINLLVLMVVLGCPVKREQLRQYLKSANRGDTLSCMELQEQLDDRVMEEGPATVGQSLVWLNFRYYFAVAFWFIIFGAPGALGYGLLREREELYPRLLHWVDLIPVRVAGFGYLLVGHFSRAMPAWLGGLFNVSESAPDYLTRVAMKAEDVQAEAGDLTEEPCCLLNLAKRTMMLLLAALAIATLLGWVA</sequence>
<evidence type="ECO:0000313" key="3">
    <source>
        <dbReference type="Proteomes" id="UP000288293"/>
    </source>
</evidence>
<dbReference type="Pfam" id="PF17113">
    <property type="entry name" value="AmpE"/>
    <property type="match status" value="1"/>
</dbReference>
<proteinExistence type="predicted"/>
<dbReference type="InterPro" id="IPR031347">
    <property type="entry name" value="AmpE"/>
</dbReference>